<keyword evidence="2" id="KW-0646">Protease inhibitor</keyword>
<dbReference type="Gene3D" id="3.30.10.10">
    <property type="entry name" value="Trypsin Inhibitor V, subunit A"/>
    <property type="match status" value="1"/>
</dbReference>
<gene>
    <name evidence="5" type="ORF">FH972_005539</name>
</gene>
<protein>
    <recommendedName>
        <fullName evidence="7">Proteinase inhibitor I13</fullName>
    </recommendedName>
</protein>
<evidence type="ECO:0000256" key="4">
    <source>
        <dbReference type="SAM" id="MobiDB-lite"/>
    </source>
</evidence>
<dbReference type="Proteomes" id="UP000327013">
    <property type="component" value="Chromosome 2"/>
</dbReference>
<evidence type="ECO:0000256" key="2">
    <source>
        <dbReference type="ARBA" id="ARBA00022690"/>
    </source>
</evidence>
<dbReference type="GO" id="GO:0009611">
    <property type="term" value="P:response to wounding"/>
    <property type="evidence" value="ECO:0007669"/>
    <property type="project" value="InterPro"/>
</dbReference>
<keyword evidence="6" id="KW-1185">Reference proteome</keyword>
<dbReference type="PANTHER" id="PTHR33091:SF44">
    <property type="entry name" value="SERINE PROTEASE INHIBITOR POTATO INHIBITOR I-TYPE FAMILY PROTEIN"/>
    <property type="match status" value="1"/>
</dbReference>
<evidence type="ECO:0000313" key="6">
    <source>
        <dbReference type="Proteomes" id="UP000327013"/>
    </source>
</evidence>
<dbReference type="PANTHER" id="PTHR33091">
    <property type="entry name" value="PROTEIN, PUTATIVE, EXPRESSED-RELATED"/>
    <property type="match status" value="1"/>
</dbReference>
<evidence type="ECO:0000313" key="5">
    <source>
        <dbReference type="EMBL" id="KAE8009085.1"/>
    </source>
</evidence>
<organism evidence="5 6">
    <name type="scientific">Carpinus fangiana</name>
    <dbReference type="NCBI Taxonomy" id="176857"/>
    <lineage>
        <taxon>Eukaryota</taxon>
        <taxon>Viridiplantae</taxon>
        <taxon>Streptophyta</taxon>
        <taxon>Embryophyta</taxon>
        <taxon>Tracheophyta</taxon>
        <taxon>Spermatophyta</taxon>
        <taxon>Magnoliopsida</taxon>
        <taxon>eudicotyledons</taxon>
        <taxon>Gunneridae</taxon>
        <taxon>Pentapetalae</taxon>
        <taxon>rosids</taxon>
        <taxon>fabids</taxon>
        <taxon>Fagales</taxon>
        <taxon>Betulaceae</taxon>
        <taxon>Carpinus</taxon>
    </lineage>
</organism>
<dbReference type="OrthoDB" id="10013825at2759"/>
<evidence type="ECO:0008006" key="7">
    <source>
        <dbReference type="Google" id="ProtNLM"/>
    </source>
</evidence>
<name>A0A5N6QPK8_9ROSI</name>
<feature type="region of interest" description="Disordered" evidence="4">
    <location>
        <begin position="1"/>
        <end position="21"/>
    </location>
</feature>
<keyword evidence="3" id="KW-0722">Serine protease inhibitor</keyword>
<sequence length="103" mass="11180">MVGSSASVETETSPNATTRPRYPPCVSDFCTSPLCCAQGYKYQWPKLVGKSKQQAKAVIEKDNPLVRVVVLPPGAIGLGDFCCNRVYLYVDRNGKTISVPRVG</sequence>
<dbReference type="InterPro" id="IPR036354">
    <property type="entry name" value="Prot_inh_pot1_sf"/>
</dbReference>
<dbReference type="GO" id="GO:0004867">
    <property type="term" value="F:serine-type endopeptidase inhibitor activity"/>
    <property type="evidence" value="ECO:0007669"/>
    <property type="project" value="UniProtKB-KW"/>
</dbReference>
<dbReference type="AlphaFoldDB" id="A0A5N6QPK8"/>
<dbReference type="EMBL" id="CM017322">
    <property type="protein sequence ID" value="KAE8009085.1"/>
    <property type="molecule type" value="Genomic_DNA"/>
</dbReference>
<dbReference type="SUPFAM" id="SSF54654">
    <property type="entry name" value="CI-2 family of serine protease inhibitors"/>
    <property type="match status" value="1"/>
</dbReference>
<dbReference type="Pfam" id="PF00280">
    <property type="entry name" value="potato_inhibit"/>
    <property type="match status" value="1"/>
</dbReference>
<feature type="compositionally biased region" description="Polar residues" evidence="4">
    <location>
        <begin position="1"/>
        <end position="18"/>
    </location>
</feature>
<evidence type="ECO:0000256" key="3">
    <source>
        <dbReference type="ARBA" id="ARBA00022900"/>
    </source>
</evidence>
<dbReference type="InterPro" id="IPR000864">
    <property type="entry name" value="Prot_inh_pot1"/>
</dbReference>
<reference evidence="5 6" key="1">
    <citation type="submission" date="2019-06" db="EMBL/GenBank/DDBJ databases">
        <title>A chromosomal-level reference genome of Carpinus fangiana (Coryloideae, Betulaceae).</title>
        <authorList>
            <person name="Yang X."/>
            <person name="Wang Z."/>
            <person name="Zhang L."/>
            <person name="Hao G."/>
            <person name="Liu J."/>
            <person name="Yang Y."/>
        </authorList>
    </citation>
    <scope>NUCLEOTIDE SEQUENCE [LARGE SCALE GENOMIC DNA]</scope>
    <source>
        <strain evidence="5">Cfa_2016G</strain>
        <tissue evidence="5">Leaf</tissue>
    </source>
</reference>
<accession>A0A5N6QPK8</accession>
<comment type="similarity">
    <text evidence="1">Belongs to the protease inhibitor I13 (potato type I serine protease inhibitor) family.</text>
</comment>
<proteinExistence type="inferred from homology"/>
<evidence type="ECO:0000256" key="1">
    <source>
        <dbReference type="ARBA" id="ARBA00008210"/>
    </source>
</evidence>